<comment type="caution">
    <text evidence="3">The sequence shown here is derived from an EMBL/GenBank/DDBJ whole genome shotgun (WGS) entry which is preliminary data.</text>
</comment>
<dbReference type="AlphaFoldDB" id="A0ABD2QJZ3"/>
<gene>
    <name evidence="3" type="ORF">Ciccas_001430</name>
</gene>
<keyword evidence="4" id="KW-1185">Reference proteome</keyword>
<dbReference type="InterPro" id="IPR051342">
    <property type="entry name" value="PDZ_scaffold"/>
</dbReference>
<accession>A0ABD2QJZ3</accession>
<evidence type="ECO:0000313" key="4">
    <source>
        <dbReference type="Proteomes" id="UP001626550"/>
    </source>
</evidence>
<dbReference type="PANTHER" id="PTHR19964:SF96">
    <property type="entry name" value="FERM DOMAIN (PROTEIN4.1-EZRIN-RADIXIN-MOESIN) FAMILY-RELATED"/>
    <property type="match status" value="1"/>
</dbReference>
<reference evidence="3 4" key="1">
    <citation type="submission" date="2024-11" db="EMBL/GenBank/DDBJ databases">
        <title>Adaptive evolution of stress response genes in parasites aligns with host niche diversity.</title>
        <authorList>
            <person name="Hahn C."/>
            <person name="Resl P."/>
        </authorList>
    </citation>
    <scope>NUCLEOTIDE SEQUENCE [LARGE SCALE GENOMIC DNA]</scope>
    <source>
        <strain evidence="3">EGGRZ-B1_66</strain>
        <tissue evidence="3">Body</tissue>
    </source>
</reference>
<dbReference type="SMART" id="SM00228">
    <property type="entry name" value="PDZ"/>
    <property type="match status" value="2"/>
</dbReference>
<dbReference type="Proteomes" id="UP001626550">
    <property type="component" value="Unassembled WGS sequence"/>
</dbReference>
<evidence type="ECO:0000256" key="1">
    <source>
        <dbReference type="SAM" id="MobiDB-lite"/>
    </source>
</evidence>
<protein>
    <recommendedName>
        <fullName evidence="2">PDZ domain-containing protein</fullName>
    </recommendedName>
</protein>
<dbReference type="InterPro" id="IPR001478">
    <property type="entry name" value="PDZ"/>
</dbReference>
<feature type="compositionally biased region" description="Acidic residues" evidence="1">
    <location>
        <begin position="240"/>
        <end position="253"/>
    </location>
</feature>
<evidence type="ECO:0000259" key="2">
    <source>
        <dbReference type="PROSITE" id="PS50106"/>
    </source>
</evidence>
<feature type="region of interest" description="Disordered" evidence="1">
    <location>
        <begin position="240"/>
        <end position="266"/>
    </location>
</feature>
<feature type="domain" description="PDZ" evidence="2">
    <location>
        <begin position="316"/>
        <end position="411"/>
    </location>
</feature>
<organism evidence="3 4">
    <name type="scientific">Cichlidogyrus casuarinus</name>
    <dbReference type="NCBI Taxonomy" id="1844966"/>
    <lineage>
        <taxon>Eukaryota</taxon>
        <taxon>Metazoa</taxon>
        <taxon>Spiralia</taxon>
        <taxon>Lophotrochozoa</taxon>
        <taxon>Platyhelminthes</taxon>
        <taxon>Monogenea</taxon>
        <taxon>Monopisthocotylea</taxon>
        <taxon>Dactylogyridea</taxon>
        <taxon>Ancyrocephalidae</taxon>
        <taxon>Cichlidogyrus</taxon>
    </lineage>
</organism>
<feature type="domain" description="PDZ" evidence="2">
    <location>
        <begin position="10"/>
        <end position="79"/>
    </location>
</feature>
<name>A0ABD2QJZ3_9PLAT</name>
<evidence type="ECO:0000313" key="3">
    <source>
        <dbReference type="EMBL" id="KAL3319878.1"/>
    </source>
</evidence>
<sequence>LNTEWIEVEVIDILADVKCVLDFGLIGSKSTGVIIRTIKSGSNAEQDGRLRVGDHLMLVDSVSVRGLAPNQIAMVIRQSIANQLMTGRMNLEECSIGNQVSDRFCNGIRCHGKLNIDQAAAVTGFQPTIKLTVARPAMGCDQELQLLYMQQQNLLHQHNILSPITLVPSAGMESHLELIQQILISNPGILKMSTHSTIGDLQGFPSELLKDSKATVQLMKDSGLLDKDLQLFKGDNTENEETELLADSSDESLNETTTESNDEELSDDECLPQINDLAIEGMIADSEAVRNSLERNPFCNLGEGESGETTDFVEFDVELEDNLRSFASHSKGFPVGMTIVGYVCKKPQNERVSGIFIKSLDPEGVAGRSKSLEIHDQLISVNDSDLLKCNNSQAVGELKAVGKIVKLRVFRCCISILEQLQGTDSRQEDKTSLHQLDISDENIVPESVEILGTAQKPFAKILSQTPALDDSDFEPILDAKIQNKEIQNLSLLPSDQGRKESLNPEF</sequence>
<dbReference type="InterPro" id="IPR036034">
    <property type="entry name" value="PDZ_sf"/>
</dbReference>
<dbReference type="SUPFAM" id="SSF50156">
    <property type="entry name" value="PDZ domain-like"/>
    <property type="match status" value="2"/>
</dbReference>
<dbReference type="Gene3D" id="2.30.42.10">
    <property type="match status" value="2"/>
</dbReference>
<dbReference type="Pfam" id="PF00595">
    <property type="entry name" value="PDZ"/>
    <property type="match status" value="2"/>
</dbReference>
<proteinExistence type="predicted"/>
<dbReference type="PROSITE" id="PS50106">
    <property type="entry name" value="PDZ"/>
    <property type="match status" value="2"/>
</dbReference>
<feature type="non-terminal residue" evidence="3">
    <location>
        <position position="1"/>
    </location>
</feature>
<dbReference type="PANTHER" id="PTHR19964">
    <property type="entry name" value="MULTIPLE PDZ DOMAIN PROTEIN"/>
    <property type="match status" value="1"/>
</dbReference>
<dbReference type="EMBL" id="JBJKFK010000093">
    <property type="protein sequence ID" value="KAL3319878.1"/>
    <property type="molecule type" value="Genomic_DNA"/>
</dbReference>